<comment type="similarity">
    <text evidence="3">Belongs to the palmitoyl-protein thioesterase family.</text>
</comment>
<comment type="similarity">
    <text evidence="2">Belongs to the peptidase A1 family.</text>
</comment>
<keyword evidence="10" id="KW-0378">Hydrolase</keyword>
<evidence type="ECO:0000256" key="9">
    <source>
        <dbReference type="ARBA" id="ARBA00022750"/>
    </source>
</evidence>
<dbReference type="InterPro" id="IPR002472">
    <property type="entry name" value="Palm_thioest"/>
</dbReference>
<dbReference type="AlphaFoldDB" id="A0A2A2JJZ4"/>
<keyword evidence="9" id="KW-0064">Aspartyl protease</keyword>
<evidence type="ECO:0000256" key="11">
    <source>
        <dbReference type="ARBA" id="ARBA00023145"/>
    </source>
</evidence>
<feature type="signal peptide" evidence="16">
    <location>
        <begin position="1"/>
        <end position="18"/>
    </location>
</feature>
<keyword evidence="11" id="KW-0865">Zymogen</keyword>
<keyword evidence="19" id="KW-1185">Reference proteome</keyword>
<accession>A0A2A2JJZ4</accession>
<dbReference type="Gene3D" id="3.40.50.1820">
    <property type="entry name" value="alpha/beta hydrolase"/>
    <property type="match status" value="1"/>
</dbReference>
<evidence type="ECO:0000256" key="2">
    <source>
        <dbReference type="ARBA" id="ARBA00007447"/>
    </source>
</evidence>
<dbReference type="EMBL" id="LIAE01010396">
    <property type="protein sequence ID" value="PAV61872.1"/>
    <property type="molecule type" value="Genomic_DNA"/>
</dbReference>
<dbReference type="Gene3D" id="2.40.70.10">
    <property type="entry name" value="Acid Proteases"/>
    <property type="match status" value="2"/>
</dbReference>
<keyword evidence="7" id="KW-0645">Protease</keyword>
<dbReference type="InterPro" id="IPR029153">
    <property type="entry name" value="CPG4"/>
</dbReference>
<dbReference type="FunFam" id="2.40.70.10:FF:000058">
    <property type="entry name" value="ASpartyl Protease"/>
    <property type="match status" value="1"/>
</dbReference>
<evidence type="ECO:0000256" key="12">
    <source>
        <dbReference type="ARBA" id="ARBA00023157"/>
    </source>
</evidence>
<dbReference type="GO" id="GO:0005576">
    <property type="term" value="C:extracellular region"/>
    <property type="evidence" value="ECO:0007669"/>
    <property type="project" value="UniProtKB-SubCell"/>
</dbReference>
<evidence type="ECO:0000256" key="3">
    <source>
        <dbReference type="ARBA" id="ARBA00010758"/>
    </source>
</evidence>
<dbReference type="SUPFAM" id="SSF53474">
    <property type="entry name" value="alpha/beta-Hydrolases"/>
    <property type="match status" value="1"/>
</dbReference>
<dbReference type="PANTHER" id="PTHR47966:SF5">
    <property type="entry name" value="ASPARTIC PROTEASE 10"/>
    <property type="match status" value="1"/>
</dbReference>
<evidence type="ECO:0000256" key="7">
    <source>
        <dbReference type="ARBA" id="ARBA00022670"/>
    </source>
</evidence>
<evidence type="ECO:0000313" key="19">
    <source>
        <dbReference type="Proteomes" id="UP000218231"/>
    </source>
</evidence>
<feature type="domain" description="Peptidase A1" evidence="17">
    <location>
        <begin position="475"/>
        <end position="822"/>
    </location>
</feature>
<dbReference type="STRING" id="2018661.A0A2A2JJZ4"/>
<evidence type="ECO:0000256" key="16">
    <source>
        <dbReference type="SAM" id="SignalP"/>
    </source>
</evidence>
<evidence type="ECO:0000256" key="15">
    <source>
        <dbReference type="ARBA" id="ARBA00047409"/>
    </source>
</evidence>
<dbReference type="PROSITE" id="PS51767">
    <property type="entry name" value="PEPTIDASE_A1"/>
    <property type="match status" value="1"/>
</dbReference>
<feature type="chain" id="PRO_5012290856" description="Palmitoyl-protein thioesterase 1" evidence="16">
    <location>
        <begin position="19"/>
        <end position="829"/>
    </location>
</feature>
<dbReference type="Pfam" id="PF15481">
    <property type="entry name" value="CPG4"/>
    <property type="match status" value="1"/>
</dbReference>
<keyword evidence="8 16" id="KW-0732">Signal</keyword>
<dbReference type="InterPro" id="IPR001461">
    <property type="entry name" value="Aspartic_peptidase_A1"/>
</dbReference>
<evidence type="ECO:0000256" key="1">
    <source>
        <dbReference type="ARBA" id="ARBA00004613"/>
    </source>
</evidence>
<dbReference type="EC" id="3.1.2.22" evidence="4"/>
<evidence type="ECO:0000256" key="10">
    <source>
        <dbReference type="ARBA" id="ARBA00022801"/>
    </source>
</evidence>
<dbReference type="InterPro" id="IPR029058">
    <property type="entry name" value="AB_hydrolase_fold"/>
</dbReference>
<evidence type="ECO:0000256" key="5">
    <source>
        <dbReference type="ARBA" id="ARBA00014212"/>
    </source>
</evidence>
<comment type="catalytic activity">
    <reaction evidence="15">
        <text>S-hexadecanoyl-L-cysteinyl-[protein] + H2O = L-cysteinyl-[protein] + hexadecanoate + H(+)</text>
        <dbReference type="Rhea" id="RHEA:19233"/>
        <dbReference type="Rhea" id="RHEA-COMP:10131"/>
        <dbReference type="Rhea" id="RHEA-COMP:11032"/>
        <dbReference type="ChEBI" id="CHEBI:7896"/>
        <dbReference type="ChEBI" id="CHEBI:15377"/>
        <dbReference type="ChEBI" id="CHEBI:15378"/>
        <dbReference type="ChEBI" id="CHEBI:29950"/>
        <dbReference type="ChEBI" id="CHEBI:74151"/>
        <dbReference type="EC" id="3.1.2.22"/>
    </reaction>
    <physiologicalReaction direction="left-to-right" evidence="15">
        <dbReference type="Rhea" id="RHEA:19234"/>
    </physiologicalReaction>
</comment>
<organism evidence="18 19">
    <name type="scientific">Diploscapter pachys</name>
    <dbReference type="NCBI Taxonomy" id="2018661"/>
    <lineage>
        <taxon>Eukaryota</taxon>
        <taxon>Metazoa</taxon>
        <taxon>Ecdysozoa</taxon>
        <taxon>Nematoda</taxon>
        <taxon>Chromadorea</taxon>
        <taxon>Rhabditida</taxon>
        <taxon>Rhabditina</taxon>
        <taxon>Rhabditomorpha</taxon>
        <taxon>Rhabditoidea</taxon>
        <taxon>Rhabditidae</taxon>
        <taxon>Diploscapter</taxon>
    </lineage>
</organism>
<keyword evidence="6" id="KW-0964">Secreted</keyword>
<evidence type="ECO:0000256" key="6">
    <source>
        <dbReference type="ARBA" id="ARBA00022525"/>
    </source>
</evidence>
<sequence>MVLVKLISLLVIAQIALGNQTNVPAKPIHNQNHIVPLQTTTPFPDLDMETILKAFGASDCLRTCIQPFIDEMRDFWQMTNVFGSFDAVCEQHQKALQCIKDGFFCDDKGTFAKVSSPIREACEKRLLFDKMKPCLSHVAGQIMQDCDSRCGMRNSLMKFATNDQVKFAAQIGGNLLISIDHVGDMCGALQCILPCIVDQFNKNCALSGFFTLDLVLKPMGMAAEMAEDTPDSLRDLLAMKLDKRCHFMLSSEQVNKIRNGDFTAFNYVYHKSDCCCNPLSMGHIKKLIEENVEGVYVKSLMLGENIASDVERGFFANMNDLVDQACEMVRNDSLLAGGYNAIGFSQGGQFVRALAQRCPDPPVKNLISVGGQQQGVFGLPHCIGDNYFCNAVRRLLDLGAYLSYVQKNVVQAQYWHDPNNEKDYQKKSIFLADVNNEVNINETYRKSIVKLKNLVLIKFLRDSMVVPRESSWFGYYKANDLGTIENFNETRLYKEVPDVSCTGGQDSTCASYCKQTSYDLCISFCQPKCCHNETIKNFDDTNACTTKHLFYSNSSSTYQAVPGSTFDVTYKTGEVKGFYGKDTFCIGGTTLCATSQQFVQATFIGADFAKQPEDGMIGLAWPILAANQVTPPLFNLMNQGKLDQPYFSIFMVHNGFATTDHGGMFTAGGIDSTNCKSDINWIPLTSQTYWQFKLSGVASGSYNSAPANGYQAMSTTAASFNGGPKAILDKLAHSVGATYVPTTGAYLIGCSSSGPDIVFTINGVDYHMPASSYIISMGGGPCMWAFFPMTAGGFSPSWMLGPPFIREYCQIHDMQGGRIGMATAIQPSS</sequence>
<keyword evidence="13" id="KW-0325">Glycoprotein</keyword>
<dbReference type="GO" id="GO:0005764">
    <property type="term" value="C:lysosome"/>
    <property type="evidence" value="ECO:0007669"/>
    <property type="project" value="TreeGrafter"/>
</dbReference>
<dbReference type="Pfam" id="PF02089">
    <property type="entry name" value="Palm_thioest"/>
    <property type="match status" value="1"/>
</dbReference>
<dbReference type="PRINTS" id="PR00414">
    <property type="entry name" value="PPTHIESTRASE"/>
</dbReference>
<gene>
    <name evidence="18" type="ORF">WR25_22798</name>
</gene>
<dbReference type="GO" id="GO:0008474">
    <property type="term" value="F:palmitoyl-(protein) hydrolase activity"/>
    <property type="evidence" value="ECO:0007669"/>
    <property type="project" value="UniProtKB-EC"/>
</dbReference>
<evidence type="ECO:0000256" key="4">
    <source>
        <dbReference type="ARBA" id="ARBA00012423"/>
    </source>
</evidence>
<dbReference type="GO" id="GO:0004190">
    <property type="term" value="F:aspartic-type endopeptidase activity"/>
    <property type="evidence" value="ECO:0007669"/>
    <property type="project" value="UniProtKB-KW"/>
</dbReference>
<name>A0A2A2JJZ4_9BILA</name>
<dbReference type="SUPFAM" id="SSF50630">
    <property type="entry name" value="Acid proteases"/>
    <property type="match status" value="1"/>
</dbReference>
<comment type="caution">
    <text evidence="18">The sequence shown here is derived from an EMBL/GenBank/DDBJ whole genome shotgun (WGS) entry which is preliminary data.</text>
</comment>
<evidence type="ECO:0000313" key="18">
    <source>
        <dbReference type="EMBL" id="PAV61872.1"/>
    </source>
</evidence>
<evidence type="ECO:0000256" key="14">
    <source>
        <dbReference type="ARBA" id="ARBA00031934"/>
    </source>
</evidence>
<evidence type="ECO:0000256" key="13">
    <source>
        <dbReference type="ARBA" id="ARBA00023180"/>
    </source>
</evidence>
<evidence type="ECO:0000256" key="8">
    <source>
        <dbReference type="ARBA" id="ARBA00022729"/>
    </source>
</evidence>
<comment type="subcellular location">
    <subcellularLocation>
        <location evidence="1">Secreted</location>
    </subcellularLocation>
</comment>
<dbReference type="OrthoDB" id="5839471at2759"/>
<dbReference type="GO" id="GO:0006508">
    <property type="term" value="P:proteolysis"/>
    <property type="evidence" value="ECO:0007669"/>
    <property type="project" value="UniProtKB-KW"/>
</dbReference>
<reference evidence="18 19" key="1">
    <citation type="journal article" date="2017" name="Curr. Biol.">
        <title>Genome architecture and evolution of a unichromosomal asexual nematode.</title>
        <authorList>
            <person name="Fradin H."/>
            <person name="Zegar C."/>
            <person name="Gutwein M."/>
            <person name="Lucas J."/>
            <person name="Kovtun M."/>
            <person name="Corcoran D."/>
            <person name="Baugh L.R."/>
            <person name="Kiontke K."/>
            <person name="Gunsalus K."/>
            <person name="Fitch D.H."/>
            <person name="Piano F."/>
        </authorList>
    </citation>
    <scope>NUCLEOTIDE SEQUENCE [LARGE SCALE GENOMIC DNA]</scope>
    <source>
        <strain evidence="18">PF1309</strain>
    </source>
</reference>
<dbReference type="Pfam" id="PF00026">
    <property type="entry name" value="Asp"/>
    <property type="match status" value="1"/>
</dbReference>
<dbReference type="FunFam" id="3.40.50.1820:FF:000107">
    <property type="entry name" value="Palmitoyl-protein thioesterase 1"/>
    <property type="match status" value="1"/>
</dbReference>
<evidence type="ECO:0000259" key="17">
    <source>
        <dbReference type="PROSITE" id="PS51767"/>
    </source>
</evidence>
<keyword evidence="12" id="KW-1015">Disulfide bond</keyword>
<dbReference type="PANTHER" id="PTHR47966">
    <property type="entry name" value="BETA-SITE APP-CLEAVING ENZYME, ISOFORM A-RELATED"/>
    <property type="match status" value="1"/>
</dbReference>
<dbReference type="Proteomes" id="UP000218231">
    <property type="component" value="Unassembled WGS sequence"/>
</dbReference>
<proteinExistence type="inferred from homology"/>
<protein>
    <recommendedName>
        <fullName evidence="5">Palmitoyl-protein thioesterase 1</fullName>
        <ecNumber evidence="4">3.1.2.22</ecNumber>
    </recommendedName>
    <alternativeName>
        <fullName evidence="14">Palmitoyl-protein hydrolase 1</fullName>
    </alternativeName>
</protein>
<dbReference type="InterPro" id="IPR021109">
    <property type="entry name" value="Peptidase_aspartic_dom_sf"/>
</dbReference>
<dbReference type="InterPro" id="IPR033121">
    <property type="entry name" value="PEPTIDASE_A1"/>
</dbReference>